<organism evidence="1 2">
    <name type="scientific">Actinokineospora globicatena</name>
    <dbReference type="NCBI Taxonomy" id="103729"/>
    <lineage>
        <taxon>Bacteria</taxon>
        <taxon>Bacillati</taxon>
        <taxon>Actinomycetota</taxon>
        <taxon>Actinomycetes</taxon>
        <taxon>Pseudonocardiales</taxon>
        <taxon>Pseudonocardiaceae</taxon>
        <taxon>Actinokineospora</taxon>
    </lineage>
</organism>
<dbReference type="EMBL" id="BSSD01000002">
    <property type="protein sequence ID" value="GLW91258.1"/>
    <property type="molecule type" value="Genomic_DNA"/>
</dbReference>
<name>A0A9W6QMU7_9PSEU</name>
<evidence type="ECO:0000313" key="1">
    <source>
        <dbReference type="EMBL" id="GLW91258.1"/>
    </source>
</evidence>
<reference evidence="1" key="1">
    <citation type="submission" date="2023-02" db="EMBL/GenBank/DDBJ databases">
        <title>Actinokineospora globicatena NBRC 15670.</title>
        <authorList>
            <person name="Ichikawa N."/>
            <person name="Sato H."/>
            <person name="Tonouchi N."/>
        </authorList>
    </citation>
    <scope>NUCLEOTIDE SEQUENCE</scope>
    <source>
        <strain evidence="1">NBRC 15670</strain>
    </source>
</reference>
<sequence length="310" mass="33555">MSTSPGSDLTWRVETADEHAEVPAALPARLRDAVTAAPGLDCVGFFDQDDFVYGLNRLSGAGRWEALLRLGVHLAVAWRGLDRDLQPLRTGRLIRTVLDAEAGAVFCETVRPGRHVIGTVASATSAADRERADAALTTVVDHLRTADRLPTQNPGAFTDEGPGIPPTAERVLHTTGPSDLLAPLLPGIRLDGLHAIAYYTRGTQLATADCFDSPHLAQFHHQATPTHRRALYTTLGHDLAALATHLNQATAEALGGPLHRIVLDVQQGAIYYRRLPRQHYLVGITLDQTQVRQADHQMHALAHHLSTTPA</sequence>
<accession>A0A9W6QMU7</accession>
<gene>
    <name evidence="1" type="ORF">Aglo03_20740</name>
</gene>
<dbReference type="Proteomes" id="UP001165042">
    <property type="component" value="Unassembled WGS sequence"/>
</dbReference>
<protein>
    <submittedName>
        <fullName evidence="1">Uncharacterized protein</fullName>
    </submittedName>
</protein>
<proteinExistence type="predicted"/>
<comment type="caution">
    <text evidence="1">The sequence shown here is derived from an EMBL/GenBank/DDBJ whole genome shotgun (WGS) entry which is preliminary data.</text>
</comment>
<evidence type="ECO:0000313" key="2">
    <source>
        <dbReference type="Proteomes" id="UP001165042"/>
    </source>
</evidence>
<dbReference type="RefSeq" id="WP_285609872.1">
    <property type="nucleotide sequence ID" value="NZ_BSSD01000002.1"/>
</dbReference>
<keyword evidence="2" id="KW-1185">Reference proteome</keyword>
<dbReference type="AlphaFoldDB" id="A0A9W6QMU7"/>